<keyword evidence="7 10" id="KW-0472">Membrane</keyword>
<dbReference type="InterPro" id="IPR052672">
    <property type="entry name" value="Type1_Cytokine_Rcpt_Type2"/>
</dbReference>
<evidence type="ECO:0000313" key="12">
    <source>
        <dbReference type="Ensembl" id="ENSNMLP00000041619.1"/>
    </source>
</evidence>
<dbReference type="InterPro" id="IPR040817">
    <property type="entry name" value="LIFR_D2"/>
</dbReference>
<evidence type="ECO:0000256" key="6">
    <source>
        <dbReference type="ARBA" id="ARBA00022989"/>
    </source>
</evidence>
<dbReference type="SUPFAM" id="SSF49265">
    <property type="entry name" value="Fibronectin type III"/>
    <property type="match status" value="3"/>
</dbReference>
<dbReference type="Ensembl" id="ENSNMLT00000046258.1">
    <property type="protein sequence ID" value="ENSNMLP00000041619.1"/>
    <property type="gene ID" value="ENSNMLG00000025465.1"/>
</dbReference>
<comment type="similarity">
    <text evidence="2">Belongs to the type I cytokine receptor family. Type 2 subfamily.</text>
</comment>
<evidence type="ECO:0000259" key="11">
    <source>
        <dbReference type="PROSITE" id="PS50853"/>
    </source>
</evidence>
<dbReference type="GO" id="GO:0005886">
    <property type="term" value="C:plasma membrane"/>
    <property type="evidence" value="ECO:0007669"/>
    <property type="project" value="UniProtKB-ARBA"/>
</dbReference>
<keyword evidence="9" id="KW-0325">Glycoprotein</keyword>
<evidence type="ECO:0000256" key="4">
    <source>
        <dbReference type="ARBA" id="ARBA00022729"/>
    </source>
</evidence>
<feature type="domain" description="Fibronectin type-III" evidence="11">
    <location>
        <begin position="439"/>
        <end position="535"/>
    </location>
</feature>
<keyword evidence="3 10" id="KW-0812">Transmembrane</keyword>
<evidence type="ECO:0000313" key="13">
    <source>
        <dbReference type="Proteomes" id="UP000694523"/>
    </source>
</evidence>
<dbReference type="InterPro" id="IPR003961">
    <property type="entry name" value="FN3_dom"/>
</dbReference>
<sequence length="855" mass="95946">MTQVPSLKILCIFSPVCTVNAYRNKNKTFFITDIVDTMTRLLTVMVLFSQVFATRVTADKPGAPQCEPQNMLLSNVSRELLVTWEVHASCASLRDQLIYELVVLVEDKPVHQEEFAVMADHIGSSHSWSWMSFLPLECASHSVQIRSRYTNQTGPWTTGTLPGLEPSAEIQVYPQDHVFEVGSRATFCCIVPLGKTFSTMFLSNYRDAPSNMSMVNNHTYALTVDLLWPTLVSDADVKCKAQMDEGGSCAIVGYPPSDTDLQCETRDFQSVQCFWTVGPQIFSDPTTYWLLEKSCNGQPKGKCSQKVKVNNGERNWTLIARNVLGSIELVDEADLTKRVYMYAPAHMTVSAVSARNVTIAWTWTVQQYNLLNLTCQINLYDGTTNIQIEMCDIGLQSVVLNGLIPNWSYSAKVQCATETDFWKWSEWSKSISFHTKGDIPDALDVWMHNVNHQTLIIWKLLEDHQSHGHIIDYEVTWTDLAKAEQENKICVVHPTHSIALNLSTFQKYIVKVTARNTYGSSDPSQIFISSQSQDPEMITSRINGTGGGFSLSWAANVTASCGYIVDWYPVSGNSSEWLKVPPSNTSATIYSKNFKDGVRYILSVYICTEEAPVLLEKREGYVKEQRIPDNMFNNLRWQQHASDVTISWDQISLKEQSAHIYGYVLYCIDESTVLRVTTDDPEATSLTAAKLKMYSYTFTVHALTSEGECGLTTINANLSIQTDDLVSAIIISLVTAFTLVLLITVVCYRSWACIKQKIYPPIPEPVLTGKWLSPKGVVPYCPKEELPVAVPKLHSLPRMSNDGYICQRDQLITSTKIPELDLPLKKNILQTSSLTSTRLNIPSVWVGNSGEYYPV</sequence>
<dbReference type="InterPro" id="IPR013783">
    <property type="entry name" value="Ig-like_fold"/>
</dbReference>
<evidence type="ECO:0000256" key="8">
    <source>
        <dbReference type="ARBA" id="ARBA00023170"/>
    </source>
</evidence>
<protein>
    <recommendedName>
        <fullName evidence="11">Fibronectin type-III domain-containing protein</fullName>
    </recommendedName>
</protein>
<dbReference type="CDD" id="cd00063">
    <property type="entry name" value="FN3"/>
    <property type="match status" value="3"/>
</dbReference>
<comment type="subcellular location">
    <subcellularLocation>
        <location evidence="1">Membrane</location>
        <topology evidence="1">Single-pass type I membrane protein</topology>
    </subcellularLocation>
</comment>
<dbReference type="PANTHER" id="PTHR48423">
    <property type="entry name" value="INTERLEUKIN-27 RECEPTOR SUBUNIT ALPHA"/>
    <property type="match status" value="1"/>
</dbReference>
<organism evidence="12 13">
    <name type="scientific">Neogobius melanostomus</name>
    <name type="common">round goby</name>
    <dbReference type="NCBI Taxonomy" id="47308"/>
    <lineage>
        <taxon>Eukaryota</taxon>
        <taxon>Metazoa</taxon>
        <taxon>Chordata</taxon>
        <taxon>Craniata</taxon>
        <taxon>Vertebrata</taxon>
        <taxon>Euteleostomi</taxon>
        <taxon>Actinopterygii</taxon>
        <taxon>Neopterygii</taxon>
        <taxon>Teleostei</taxon>
        <taxon>Neoteleostei</taxon>
        <taxon>Acanthomorphata</taxon>
        <taxon>Gobiaria</taxon>
        <taxon>Gobiiformes</taxon>
        <taxon>Gobioidei</taxon>
        <taxon>Gobiidae</taxon>
        <taxon>Benthophilinae</taxon>
        <taxon>Neogobiini</taxon>
        <taxon>Neogobius</taxon>
    </lineage>
</organism>
<accession>A0A8C6UV05</accession>
<reference evidence="12" key="1">
    <citation type="submission" date="2025-08" db="UniProtKB">
        <authorList>
            <consortium name="Ensembl"/>
        </authorList>
    </citation>
    <scope>IDENTIFICATION</scope>
</reference>
<evidence type="ECO:0000256" key="2">
    <source>
        <dbReference type="ARBA" id="ARBA00008921"/>
    </source>
</evidence>
<feature type="domain" description="Fibronectin type-III" evidence="11">
    <location>
        <begin position="343"/>
        <end position="438"/>
    </location>
</feature>
<evidence type="ECO:0000256" key="7">
    <source>
        <dbReference type="ARBA" id="ARBA00023136"/>
    </source>
</evidence>
<evidence type="ECO:0000256" key="5">
    <source>
        <dbReference type="ARBA" id="ARBA00022737"/>
    </source>
</evidence>
<dbReference type="PANTHER" id="PTHR48423:SF1">
    <property type="entry name" value="INTERLEUKIN-27 RECEPTOR SUBUNIT ALPHA"/>
    <property type="match status" value="1"/>
</dbReference>
<dbReference type="InterPro" id="IPR036116">
    <property type="entry name" value="FN3_sf"/>
</dbReference>
<reference evidence="12" key="2">
    <citation type="submission" date="2025-09" db="UniProtKB">
        <authorList>
            <consortium name="Ensembl"/>
        </authorList>
    </citation>
    <scope>IDENTIFICATION</scope>
</reference>
<feature type="transmembrane region" description="Helical" evidence="10">
    <location>
        <begin position="725"/>
        <end position="748"/>
    </location>
</feature>
<dbReference type="PROSITE" id="PS50853">
    <property type="entry name" value="FN3"/>
    <property type="match status" value="2"/>
</dbReference>
<dbReference type="AlphaFoldDB" id="A0A8C6UV05"/>
<proteinExistence type="inferred from homology"/>
<dbReference type="Proteomes" id="UP000694523">
    <property type="component" value="Unplaced"/>
</dbReference>
<dbReference type="SMART" id="SM00060">
    <property type="entry name" value="FN3"/>
    <property type="match status" value="3"/>
</dbReference>
<evidence type="ECO:0000256" key="1">
    <source>
        <dbReference type="ARBA" id="ARBA00004479"/>
    </source>
</evidence>
<keyword evidence="4" id="KW-0732">Signal</keyword>
<keyword evidence="6 10" id="KW-1133">Transmembrane helix</keyword>
<evidence type="ECO:0000256" key="3">
    <source>
        <dbReference type="ARBA" id="ARBA00022692"/>
    </source>
</evidence>
<evidence type="ECO:0000256" key="10">
    <source>
        <dbReference type="SAM" id="Phobius"/>
    </source>
</evidence>
<keyword evidence="5" id="KW-0677">Repeat</keyword>
<keyword evidence="13" id="KW-1185">Reference proteome</keyword>
<dbReference type="Pfam" id="PF17971">
    <property type="entry name" value="LIFR_D2"/>
    <property type="match status" value="1"/>
</dbReference>
<name>A0A8C6UV05_9GOBI</name>
<evidence type="ECO:0000256" key="9">
    <source>
        <dbReference type="ARBA" id="ARBA00023180"/>
    </source>
</evidence>
<keyword evidence="8" id="KW-0675">Receptor</keyword>
<dbReference type="Gene3D" id="2.60.40.10">
    <property type="entry name" value="Immunoglobulins"/>
    <property type="match status" value="7"/>
</dbReference>